<dbReference type="InterPro" id="IPR006860">
    <property type="entry name" value="FecR"/>
</dbReference>
<dbReference type="RefSeq" id="WP_079644793.1">
    <property type="nucleotide sequence ID" value="NZ_FUZF01000017.1"/>
</dbReference>
<dbReference type="STRING" id="1513896.SAMN05660841_03348"/>
<protein>
    <submittedName>
        <fullName evidence="4">FecR family protein</fullName>
    </submittedName>
</protein>
<gene>
    <name evidence="4" type="ORF">SAMN05660841_03348</name>
</gene>
<keyword evidence="1" id="KW-0812">Transmembrane</keyword>
<proteinExistence type="predicted"/>
<keyword evidence="1" id="KW-1133">Transmembrane helix</keyword>
<evidence type="ECO:0000256" key="1">
    <source>
        <dbReference type="SAM" id="Phobius"/>
    </source>
</evidence>
<dbReference type="Proteomes" id="UP000190150">
    <property type="component" value="Unassembled WGS sequence"/>
</dbReference>
<dbReference type="OrthoDB" id="1099963at2"/>
<dbReference type="GO" id="GO:0016989">
    <property type="term" value="F:sigma factor antagonist activity"/>
    <property type="evidence" value="ECO:0007669"/>
    <property type="project" value="TreeGrafter"/>
</dbReference>
<evidence type="ECO:0000313" key="5">
    <source>
        <dbReference type="Proteomes" id="UP000190150"/>
    </source>
</evidence>
<accession>A0A1T5FL71</accession>
<dbReference type="Gene3D" id="3.55.50.30">
    <property type="match status" value="1"/>
</dbReference>
<name>A0A1T5FL71_9SPHI</name>
<dbReference type="PANTHER" id="PTHR30273:SF2">
    <property type="entry name" value="PROTEIN FECR"/>
    <property type="match status" value="1"/>
</dbReference>
<dbReference type="Pfam" id="PF04773">
    <property type="entry name" value="FecR"/>
    <property type="match status" value="1"/>
</dbReference>
<evidence type="ECO:0000313" key="4">
    <source>
        <dbReference type="EMBL" id="SKB96974.1"/>
    </source>
</evidence>
<dbReference type="InterPro" id="IPR032508">
    <property type="entry name" value="FecR_C"/>
</dbReference>
<dbReference type="EMBL" id="FUZF01000017">
    <property type="protein sequence ID" value="SKB96974.1"/>
    <property type="molecule type" value="Genomic_DNA"/>
</dbReference>
<keyword evidence="1" id="KW-0472">Membrane</keyword>
<evidence type="ECO:0000259" key="2">
    <source>
        <dbReference type="Pfam" id="PF04773"/>
    </source>
</evidence>
<feature type="transmembrane region" description="Helical" evidence="1">
    <location>
        <begin position="73"/>
        <end position="94"/>
    </location>
</feature>
<dbReference type="Pfam" id="PF16344">
    <property type="entry name" value="FecR_C"/>
    <property type="match status" value="1"/>
</dbReference>
<dbReference type="PIRSF" id="PIRSF018266">
    <property type="entry name" value="FecR"/>
    <property type="match status" value="1"/>
</dbReference>
<feature type="domain" description="Protein FecR C-terminal" evidence="3">
    <location>
        <begin position="294"/>
        <end position="362"/>
    </location>
</feature>
<organism evidence="4 5">
    <name type="scientific">Sphingobacterium nematocida</name>
    <dbReference type="NCBI Taxonomy" id="1513896"/>
    <lineage>
        <taxon>Bacteria</taxon>
        <taxon>Pseudomonadati</taxon>
        <taxon>Bacteroidota</taxon>
        <taxon>Sphingobacteriia</taxon>
        <taxon>Sphingobacteriales</taxon>
        <taxon>Sphingobacteriaceae</taxon>
        <taxon>Sphingobacterium</taxon>
    </lineage>
</organism>
<dbReference type="Gene3D" id="2.60.120.1440">
    <property type="match status" value="1"/>
</dbReference>
<dbReference type="PANTHER" id="PTHR30273">
    <property type="entry name" value="PERIPLASMIC SIGNAL SENSOR AND SIGMA FACTOR ACTIVATOR FECR-RELATED"/>
    <property type="match status" value="1"/>
</dbReference>
<dbReference type="InterPro" id="IPR012373">
    <property type="entry name" value="Ferrdict_sens_TM"/>
</dbReference>
<evidence type="ECO:0000259" key="3">
    <source>
        <dbReference type="Pfam" id="PF16344"/>
    </source>
</evidence>
<keyword evidence="5" id="KW-1185">Reference proteome</keyword>
<feature type="domain" description="FecR protein" evidence="2">
    <location>
        <begin position="157"/>
        <end position="251"/>
    </location>
</feature>
<dbReference type="AlphaFoldDB" id="A0A1T5FL71"/>
<reference evidence="5" key="1">
    <citation type="submission" date="2017-02" db="EMBL/GenBank/DDBJ databases">
        <authorList>
            <person name="Varghese N."/>
            <person name="Submissions S."/>
        </authorList>
    </citation>
    <scope>NUCLEOTIDE SEQUENCE [LARGE SCALE GENOMIC DNA]</scope>
    <source>
        <strain evidence="5">DSM 24091</strain>
    </source>
</reference>
<sequence>MSKRDKIRKILEDYSNDRLTESEQRKIEHLIIKHADKSGWKWRDEAHRLQLEERIIDGIEQQIGGSKSKKIRWSFYIGSAAAILLLSFASLWMYKAGSTEENMIILAKAKDLPSEQILIKESNGSSFELATEITELDLRTKAQRNIQQSKENVVTSIQIPQQKQLNLTLIDGTKVWLNAGARLEFSSKFDKQPTRVVKLEGEAFFDVVSNSKQPFVVEVYNSNILVTGTQFNLRSYEKEALVETALVEGQIAFNANNRSHKLLPGRKISAQLNKNTIEEVDFDIASETSWKEGYFTFNQTDLYDVMTQVSKWYNITVKANRYINKVKIGGTFPRDLPLTELLKDLSMLSGVEFKTEGKEVILIR</sequence>